<dbReference type="EMBL" id="MU853229">
    <property type="protein sequence ID" value="KAK4122994.1"/>
    <property type="molecule type" value="Genomic_DNA"/>
</dbReference>
<proteinExistence type="predicted"/>
<feature type="compositionally biased region" description="Pro residues" evidence="1">
    <location>
        <begin position="1"/>
        <end position="12"/>
    </location>
</feature>
<comment type="caution">
    <text evidence="2">The sequence shown here is derived from an EMBL/GenBank/DDBJ whole genome shotgun (WGS) entry which is preliminary data.</text>
</comment>
<feature type="region of interest" description="Disordered" evidence="1">
    <location>
        <begin position="142"/>
        <end position="168"/>
    </location>
</feature>
<evidence type="ECO:0000313" key="3">
    <source>
        <dbReference type="Proteomes" id="UP001302602"/>
    </source>
</evidence>
<keyword evidence="3" id="KW-1185">Reference proteome</keyword>
<dbReference type="GeneID" id="87833123"/>
<accession>A0AAN6Z3R8</accession>
<reference evidence="2" key="2">
    <citation type="submission" date="2023-05" db="EMBL/GenBank/DDBJ databases">
        <authorList>
            <consortium name="Lawrence Berkeley National Laboratory"/>
            <person name="Steindorff A."/>
            <person name="Hensen N."/>
            <person name="Bonometti L."/>
            <person name="Westerberg I."/>
            <person name="Brannstrom I.O."/>
            <person name="Guillou S."/>
            <person name="Cros-Aarteil S."/>
            <person name="Calhoun S."/>
            <person name="Haridas S."/>
            <person name="Kuo A."/>
            <person name="Mondo S."/>
            <person name="Pangilinan J."/>
            <person name="Riley R."/>
            <person name="Labutti K."/>
            <person name="Andreopoulos B."/>
            <person name="Lipzen A."/>
            <person name="Chen C."/>
            <person name="Yanf M."/>
            <person name="Daum C."/>
            <person name="Ng V."/>
            <person name="Clum A."/>
            <person name="Ohm R."/>
            <person name="Martin F."/>
            <person name="Silar P."/>
            <person name="Natvig D."/>
            <person name="Lalanne C."/>
            <person name="Gautier V."/>
            <person name="Ament-Velasquez S.L."/>
            <person name="Kruys A."/>
            <person name="Hutchinson M.I."/>
            <person name="Powell A.J."/>
            <person name="Barry K."/>
            <person name="Miller A.N."/>
            <person name="Grigoriev I.V."/>
            <person name="Debuchy R."/>
            <person name="Gladieux P."/>
            <person name="Thoren M.H."/>
            <person name="Johannesson H."/>
        </authorList>
    </citation>
    <scope>NUCLEOTIDE SEQUENCE</scope>
    <source>
        <strain evidence="2">CBS 731.68</strain>
    </source>
</reference>
<evidence type="ECO:0000256" key="1">
    <source>
        <dbReference type="SAM" id="MobiDB-lite"/>
    </source>
</evidence>
<protein>
    <submittedName>
        <fullName evidence="2">Uncharacterized protein</fullName>
    </submittedName>
</protein>
<reference evidence="2" key="1">
    <citation type="journal article" date="2023" name="Mol. Phylogenet. Evol.">
        <title>Genome-scale phylogeny and comparative genomics of the fungal order Sordariales.</title>
        <authorList>
            <person name="Hensen N."/>
            <person name="Bonometti L."/>
            <person name="Westerberg I."/>
            <person name="Brannstrom I.O."/>
            <person name="Guillou S."/>
            <person name="Cros-Aarteil S."/>
            <person name="Calhoun S."/>
            <person name="Haridas S."/>
            <person name="Kuo A."/>
            <person name="Mondo S."/>
            <person name="Pangilinan J."/>
            <person name="Riley R."/>
            <person name="LaButti K."/>
            <person name="Andreopoulos B."/>
            <person name="Lipzen A."/>
            <person name="Chen C."/>
            <person name="Yan M."/>
            <person name="Daum C."/>
            <person name="Ng V."/>
            <person name="Clum A."/>
            <person name="Steindorff A."/>
            <person name="Ohm R.A."/>
            <person name="Martin F."/>
            <person name="Silar P."/>
            <person name="Natvig D.O."/>
            <person name="Lalanne C."/>
            <person name="Gautier V."/>
            <person name="Ament-Velasquez S.L."/>
            <person name="Kruys A."/>
            <person name="Hutchinson M.I."/>
            <person name="Powell A.J."/>
            <person name="Barry K."/>
            <person name="Miller A.N."/>
            <person name="Grigoriev I.V."/>
            <person name="Debuchy R."/>
            <person name="Gladieux P."/>
            <person name="Hiltunen Thoren M."/>
            <person name="Johannesson H."/>
        </authorList>
    </citation>
    <scope>NUCLEOTIDE SEQUENCE</scope>
    <source>
        <strain evidence="2">CBS 731.68</strain>
    </source>
</reference>
<feature type="region of interest" description="Disordered" evidence="1">
    <location>
        <begin position="1"/>
        <end position="20"/>
    </location>
</feature>
<feature type="compositionally biased region" description="Polar residues" evidence="1">
    <location>
        <begin position="143"/>
        <end position="152"/>
    </location>
</feature>
<organism evidence="2 3">
    <name type="scientific">Parathielavia appendiculata</name>
    <dbReference type="NCBI Taxonomy" id="2587402"/>
    <lineage>
        <taxon>Eukaryota</taxon>
        <taxon>Fungi</taxon>
        <taxon>Dikarya</taxon>
        <taxon>Ascomycota</taxon>
        <taxon>Pezizomycotina</taxon>
        <taxon>Sordariomycetes</taxon>
        <taxon>Sordariomycetidae</taxon>
        <taxon>Sordariales</taxon>
        <taxon>Chaetomiaceae</taxon>
        <taxon>Parathielavia</taxon>
    </lineage>
</organism>
<sequence>MPSLSPPEPPAGTTPSLQCKLGRRQMIIEAMASIRQQFQLRNATEQSFYRPHKVSTPPREPSALQRAQLLQPDRFGSGPWPGLTPRSGDLYEFQQSMSMSGFNLQLAWSSLPEYRKEEFRALSEARPRVAWADFDAVFAHRMSSPSASQPNTEEGAAGSNRTGKLDPS</sequence>
<dbReference type="Proteomes" id="UP001302602">
    <property type="component" value="Unassembled WGS sequence"/>
</dbReference>
<evidence type="ECO:0000313" key="2">
    <source>
        <dbReference type="EMBL" id="KAK4122994.1"/>
    </source>
</evidence>
<name>A0AAN6Z3R8_9PEZI</name>
<dbReference type="RefSeq" id="XP_062646765.1">
    <property type="nucleotide sequence ID" value="XM_062796355.1"/>
</dbReference>
<gene>
    <name evidence="2" type="ORF">N657DRAFT_681159</name>
</gene>
<dbReference type="AlphaFoldDB" id="A0AAN6Z3R8"/>